<feature type="compositionally biased region" description="Polar residues" evidence="1">
    <location>
        <begin position="295"/>
        <end position="321"/>
    </location>
</feature>
<evidence type="ECO:0000256" key="1">
    <source>
        <dbReference type="SAM" id="MobiDB-lite"/>
    </source>
</evidence>
<accession>A0A9P0GC53</accession>
<evidence type="ECO:0000313" key="4">
    <source>
        <dbReference type="EMBL" id="CAH1110209.1"/>
    </source>
</evidence>
<feature type="transmembrane region" description="Helical" evidence="2">
    <location>
        <begin position="391"/>
        <end position="411"/>
    </location>
</feature>
<feature type="region of interest" description="Disordered" evidence="1">
    <location>
        <begin position="242"/>
        <end position="351"/>
    </location>
</feature>
<reference evidence="4" key="1">
    <citation type="submission" date="2022-01" db="EMBL/GenBank/DDBJ databases">
        <authorList>
            <person name="King R."/>
        </authorList>
    </citation>
    <scope>NUCLEOTIDE SEQUENCE</scope>
</reference>
<keyword evidence="2" id="KW-1133">Transmembrane helix</keyword>
<dbReference type="OrthoDB" id="10051804at2759"/>
<dbReference type="Proteomes" id="UP001153636">
    <property type="component" value="Chromosome 4"/>
</dbReference>
<organism evidence="4 5">
    <name type="scientific">Psylliodes chrysocephalus</name>
    <dbReference type="NCBI Taxonomy" id="3402493"/>
    <lineage>
        <taxon>Eukaryota</taxon>
        <taxon>Metazoa</taxon>
        <taxon>Ecdysozoa</taxon>
        <taxon>Arthropoda</taxon>
        <taxon>Hexapoda</taxon>
        <taxon>Insecta</taxon>
        <taxon>Pterygota</taxon>
        <taxon>Neoptera</taxon>
        <taxon>Endopterygota</taxon>
        <taxon>Coleoptera</taxon>
        <taxon>Polyphaga</taxon>
        <taxon>Cucujiformia</taxon>
        <taxon>Chrysomeloidea</taxon>
        <taxon>Chrysomelidae</taxon>
        <taxon>Galerucinae</taxon>
        <taxon>Alticini</taxon>
        <taxon>Psylliodes</taxon>
    </lineage>
</organism>
<dbReference type="AlphaFoldDB" id="A0A9P0GC53"/>
<dbReference type="EMBL" id="OV651816">
    <property type="protein sequence ID" value="CAH1110209.1"/>
    <property type="molecule type" value="Genomic_DNA"/>
</dbReference>
<evidence type="ECO:0000256" key="3">
    <source>
        <dbReference type="SAM" id="SignalP"/>
    </source>
</evidence>
<keyword evidence="2" id="KW-0812">Transmembrane</keyword>
<keyword evidence="5" id="KW-1185">Reference proteome</keyword>
<dbReference type="PANTHER" id="PTHR33964:SF9">
    <property type="match status" value="1"/>
</dbReference>
<evidence type="ECO:0000313" key="5">
    <source>
        <dbReference type="Proteomes" id="UP001153636"/>
    </source>
</evidence>
<feature type="signal peptide" evidence="3">
    <location>
        <begin position="1"/>
        <end position="16"/>
    </location>
</feature>
<name>A0A9P0GC53_9CUCU</name>
<dbReference type="PANTHER" id="PTHR33964">
    <property type="entry name" value="RE45066P-RELATED"/>
    <property type="match status" value="1"/>
</dbReference>
<feature type="compositionally biased region" description="Low complexity" evidence="1">
    <location>
        <begin position="322"/>
        <end position="336"/>
    </location>
</feature>
<feature type="compositionally biased region" description="Low complexity" evidence="1">
    <location>
        <begin position="255"/>
        <end position="266"/>
    </location>
</feature>
<sequence length="413" mass="46496">MWRTLSLTLLPILANARMDCSRTEYDKCIKIADPLVKEAHLVFPDNLNDIDQVCNTWNQFVDCLKIYTDQCFTDQQRRQFNRAVESPIESVHEMCTQPSYQKEYLRYAPCIKSTIVQRIHCGPQYSLLVDQVDQGDIISKSTLCCSHDRFKQCIQRETRRLCDRGISDGPASRFATQIIDKALRFLQEQCVNYIPNSGDCMIHHSNDPYADRTDSLVISTSSSETQPWSTFQEARPKEDIFASVSPSRPTYPWGSSSFPTSRTFPTGRSVSPSSDYLGSRTRPGSYGRASWGEANGNQALGSNTVQMYPDVSSTRSTRPEWSSSPWDSRQSSTSPSVMGSTRSPIRPFSSSWNPPEVTSEVWYAASGNHMSNDVDVPNQLGLQKSKNSATLVHSLSLAWFSLLLIINVLVLHN</sequence>
<keyword evidence="2" id="KW-0472">Membrane</keyword>
<evidence type="ECO:0000256" key="2">
    <source>
        <dbReference type="SAM" id="Phobius"/>
    </source>
</evidence>
<gene>
    <name evidence="4" type="ORF">PSYICH_LOCUS9861</name>
</gene>
<protein>
    <submittedName>
        <fullName evidence="4">Uncharacterized protein</fullName>
    </submittedName>
</protein>
<feature type="chain" id="PRO_5040195698" evidence="3">
    <location>
        <begin position="17"/>
        <end position="413"/>
    </location>
</feature>
<proteinExistence type="predicted"/>
<feature type="compositionally biased region" description="Polar residues" evidence="1">
    <location>
        <begin position="337"/>
        <end position="351"/>
    </location>
</feature>
<keyword evidence="3" id="KW-0732">Signal</keyword>